<evidence type="ECO:0000313" key="1">
    <source>
        <dbReference type="EMBL" id="RXH93974.1"/>
    </source>
</evidence>
<dbReference type="AlphaFoldDB" id="A0A498JJ55"/>
<organism evidence="1 2">
    <name type="scientific">Malus domestica</name>
    <name type="common">Apple</name>
    <name type="synonym">Pyrus malus</name>
    <dbReference type="NCBI Taxonomy" id="3750"/>
    <lineage>
        <taxon>Eukaryota</taxon>
        <taxon>Viridiplantae</taxon>
        <taxon>Streptophyta</taxon>
        <taxon>Embryophyta</taxon>
        <taxon>Tracheophyta</taxon>
        <taxon>Spermatophyta</taxon>
        <taxon>Magnoliopsida</taxon>
        <taxon>eudicotyledons</taxon>
        <taxon>Gunneridae</taxon>
        <taxon>Pentapetalae</taxon>
        <taxon>rosids</taxon>
        <taxon>fabids</taxon>
        <taxon>Rosales</taxon>
        <taxon>Rosaceae</taxon>
        <taxon>Amygdaloideae</taxon>
        <taxon>Maleae</taxon>
        <taxon>Malus</taxon>
    </lineage>
</organism>
<evidence type="ECO:0000313" key="2">
    <source>
        <dbReference type="Proteomes" id="UP000290289"/>
    </source>
</evidence>
<accession>A0A498JJ55</accession>
<proteinExistence type="predicted"/>
<dbReference type="Proteomes" id="UP000290289">
    <property type="component" value="Chromosome 7"/>
</dbReference>
<gene>
    <name evidence="1" type="ORF">DVH24_016041</name>
</gene>
<keyword evidence="2" id="KW-1185">Reference proteome</keyword>
<dbReference type="EMBL" id="RDQH01000333">
    <property type="protein sequence ID" value="RXH93974.1"/>
    <property type="molecule type" value="Genomic_DNA"/>
</dbReference>
<comment type="caution">
    <text evidence="1">The sequence shown here is derived from an EMBL/GenBank/DDBJ whole genome shotgun (WGS) entry which is preliminary data.</text>
</comment>
<sequence length="72" mass="8060">MSYFKEKAKGGGNRFTNLVAKSQLEAEARRRGLLQIYKSLGGNESATICFHDWDGDGISKAMADEHRHHPIL</sequence>
<protein>
    <submittedName>
        <fullName evidence="1">Uncharacterized protein</fullName>
    </submittedName>
</protein>
<name>A0A498JJ55_MALDO</name>
<reference evidence="1 2" key="1">
    <citation type="submission" date="2018-10" db="EMBL/GenBank/DDBJ databases">
        <title>A high-quality apple genome assembly.</title>
        <authorList>
            <person name="Hu J."/>
        </authorList>
    </citation>
    <scope>NUCLEOTIDE SEQUENCE [LARGE SCALE GENOMIC DNA]</scope>
    <source>
        <strain evidence="2">cv. HFTH1</strain>
        <tissue evidence="1">Young leaf</tissue>
    </source>
</reference>